<sequence length="189" mass="19915">MVHSLGRSARGVGGNLYANVHVGGVVRSEDATATWQPTVEIGTDVHQVLAHPRRSGVVLAASAVGLGISRDGGGTWTFVTAGFHATYQRAVAVAGEVILVSTSRSERGSESAVYRRALNSRGPFEKCERGLPRWFADNVNTGCLVAAGKVAAIGTVDGLVFVSNDRGESWRLAREELAKITCLALGEAR</sequence>
<evidence type="ECO:0000313" key="1">
    <source>
        <dbReference type="EMBL" id="TMQ48704.1"/>
    </source>
</evidence>
<dbReference type="SUPFAM" id="SSF110296">
    <property type="entry name" value="Oligoxyloglucan reducing end-specific cellobiohydrolase"/>
    <property type="match status" value="1"/>
</dbReference>
<dbReference type="EMBL" id="VBOT01000135">
    <property type="protein sequence ID" value="TMQ48704.1"/>
    <property type="molecule type" value="Genomic_DNA"/>
</dbReference>
<protein>
    <recommendedName>
        <fullName evidence="3">Exo-alpha-sialidase</fullName>
    </recommendedName>
</protein>
<organism evidence="1 2">
    <name type="scientific">Eiseniibacteriota bacterium</name>
    <dbReference type="NCBI Taxonomy" id="2212470"/>
    <lineage>
        <taxon>Bacteria</taxon>
        <taxon>Candidatus Eiseniibacteriota</taxon>
    </lineage>
</organism>
<dbReference type="AlphaFoldDB" id="A0A538SBF9"/>
<evidence type="ECO:0000313" key="2">
    <source>
        <dbReference type="Proteomes" id="UP000320184"/>
    </source>
</evidence>
<comment type="caution">
    <text evidence="1">The sequence shown here is derived from an EMBL/GenBank/DDBJ whole genome shotgun (WGS) entry which is preliminary data.</text>
</comment>
<dbReference type="Proteomes" id="UP000320184">
    <property type="component" value="Unassembled WGS sequence"/>
</dbReference>
<accession>A0A538SBF9</accession>
<gene>
    <name evidence="1" type="ORF">E6K73_11430</name>
</gene>
<proteinExistence type="predicted"/>
<name>A0A538SBF9_UNCEI</name>
<dbReference type="InterPro" id="IPR015943">
    <property type="entry name" value="WD40/YVTN_repeat-like_dom_sf"/>
</dbReference>
<reference evidence="1 2" key="1">
    <citation type="journal article" date="2019" name="Nat. Microbiol.">
        <title>Mediterranean grassland soil C-N compound turnover is dependent on rainfall and depth, and is mediated by genomically divergent microorganisms.</title>
        <authorList>
            <person name="Diamond S."/>
            <person name="Andeer P.F."/>
            <person name="Li Z."/>
            <person name="Crits-Christoph A."/>
            <person name="Burstein D."/>
            <person name="Anantharaman K."/>
            <person name="Lane K.R."/>
            <person name="Thomas B.C."/>
            <person name="Pan C."/>
            <person name="Northen T.R."/>
            <person name="Banfield J.F."/>
        </authorList>
    </citation>
    <scope>NUCLEOTIDE SEQUENCE [LARGE SCALE GENOMIC DNA]</scope>
    <source>
        <strain evidence="1">WS_3</strain>
    </source>
</reference>
<dbReference type="Gene3D" id="2.130.10.10">
    <property type="entry name" value="YVTN repeat-like/Quinoprotein amine dehydrogenase"/>
    <property type="match status" value="1"/>
</dbReference>
<evidence type="ECO:0008006" key="3">
    <source>
        <dbReference type="Google" id="ProtNLM"/>
    </source>
</evidence>